<comment type="caution">
    <text evidence="2">The sequence shown here is derived from an EMBL/GenBank/DDBJ whole genome shotgun (WGS) entry which is preliminary data.</text>
</comment>
<proteinExistence type="predicted"/>
<reference evidence="2" key="1">
    <citation type="submission" date="2021-02" db="EMBL/GenBank/DDBJ databases">
        <authorList>
            <person name="Nowell W R."/>
        </authorList>
    </citation>
    <scope>NUCLEOTIDE SEQUENCE</scope>
</reference>
<feature type="non-terminal residue" evidence="2">
    <location>
        <position position="1"/>
    </location>
</feature>
<organism evidence="2 3">
    <name type="scientific">Rotaria magnacalcarata</name>
    <dbReference type="NCBI Taxonomy" id="392030"/>
    <lineage>
        <taxon>Eukaryota</taxon>
        <taxon>Metazoa</taxon>
        <taxon>Spiralia</taxon>
        <taxon>Gnathifera</taxon>
        <taxon>Rotifera</taxon>
        <taxon>Eurotatoria</taxon>
        <taxon>Bdelloidea</taxon>
        <taxon>Philodinida</taxon>
        <taxon>Philodinidae</taxon>
        <taxon>Rotaria</taxon>
    </lineage>
</organism>
<feature type="compositionally biased region" description="Polar residues" evidence="1">
    <location>
        <begin position="120"/>
        <end position="133"/>
    </location>
</feature>
<dbReference type="EMBL" id="CAJOBI010279951">
    <property type="protein sequence ID" value="CAF5148230.1"/>
    <property type="molecule type" value="Genomic_DNA"/>
</dbReference>
<evidence type="ECO:0000256" key="1">
    <source>
        <dbReference type="SAM" id="MobiDB-lite"/>
    </source>
</evidence>
<gene>
    <name evidence="2" type="ORF">SMN809_LOCUS63759</name>
</gene>
<accession>A0A8S3G5J7</accession>
<protein>
    <submittedName>
        <fullName evidence="2">Uncharacterized protein</fullName>
    </submittedName>
</protein>
<evidence type="ECO:0000313" key="2">
    <source>
        <dbReference type="EMBL" id="CAF5148230.1"/>
    </source>
</evidence>
<dbReference type="AlphaFoldDB" id="A0A8S3G5J7"/>
<dbReference type="Proteomes" id="UP000676336">
    <property type="component" value="Unassembled WGS sequence"/>
</dbReference>
<sequence>MGTYDQMIVDNRYPGDFDNEKYLFSKESDAQEDSSNKDDDANGLLGRRVYLESPSFGNQEEEDMYRYVSSRLTNHTGSLIGTTVPATTGATLMDSLDYELDVLGTNNTRSQIPHRRESNPVKSQGQLSTTLTTMPRADPRQDPLLGPLLAELDAISNQQQQ</sequence>
<feature type="region of interest" description="Disordered" evidence="1">
    <location>
        <begin position="108"/>
        <end position="144"/>
    </location>
</feature>
<evidence type="ECO:0000313" key="3">
    <source>
        <dbReference type="Proteomes" id="UP000676336"/>
    </source>
</evidence>
<name>A0A8S3G5J7_9BILA</name>